<accession>A0A7W7Q1D0</accession>
<evidence type="ECO:0000256" key="4">
    <source>
        <dbReference type="ARBA" id="ARBA00023002"/>
    </source>
</evidence>
<dbReference type="InterPro" id="IPR013149">
    <property type="entry name" value="ADH-like_C"/>
</dbReference>
<dbReference type="SUPFAM" id="SSF50129">
    <property type="entry name" value="GroES-like"/>
    <property type="match status" value="1"/>
</dbReference>
<keyword evidence="2 5" id="KW-0479">Metal-binding</keyword>
<keyword evidence="4" id="KW-0560">Oxidoreductase</keyword>
<dbReference type="PANTHER" id="PTHR42813:SF2">
    <property type="entry name" value="DEHYDROGENASE, ZINC-CONTAINING, PUTATIVE (AFU_ORTHOLOGUE AFUA_2G02810)-RELATED"/>
    <property type="match status" value="1"/>
</dbReference>
<keyword evidence="9" id="KW-1185">Reference proteome</keyword>
<evidence type="ECO:0000256" key="1">
    <source>
        <dbReference type="ARBA" id="ARBA00001947"/>
    </source>
</evidence>
<comment type="similarity">
    <text evidence="5">Belongs to the zinc-containing alcohol dehydrogenase family.</text>
</comment>
<gene>
    <name evidence="8" type="ORF">FHR82_001424</name>
</gene>
<dbReference type="Gene3D" id="3.90.180.10">
    <property type="entry name" value="Medium-chain alcohol dehydrogenases, catalytic domain"/>
    <property type="match status" value="1"/>
</dbReference>
<dbReference type="Proteomes" id="UP000520767">
    <property type="component" value="Unassembled WGS sequence"/>
</dbReference>
<evidence type="ECO:0000259" key="6">
    <source>
        <dbReference type="Pfam" id="PF00107"/>
    </source>
</evidence>
<evidence type="ECO:0000256" key="5">
    <source>
        <dbReference type="RuleBase" id="RU361277"/>
    </source>
</evidence>
<dbReference type="AlphaFoldDB" id="A0A7W7Q1D0"/>
<dbReference type="PANTHER" id="PTHR42813">
    <property type="entry name" value="ZINC-TYPE ALCOHOL DEHYDROGENASE-LIKE"/>
    <property type="match status" value="1"/>
</dbReference>
<evidence type="ECO:0000256" key="3">
    <source>
        <dbReference type="ARBA" id="ARBA00022833"/>
    </source>
</evidence>
<dbReference type="Pfam" id="PF00107">
    <property type="entry name" value="ADH_zinc_N"/>
    <property type="match status" value="1"/>
</dbReference>
<dbReference type="RefSeq" id="WP_184809482.1">
    <property type="nucleotide sequence ID" value="NZ_JACHJQ010000002.1"/>
</dbReference>
<evidence type="ECO:0000313" key="9">
    <source>
        <dbReference type="Proteomes" id="UP000520767"/>
    </source>
</evidence>
<dbReference type="InterPro" id="IPR011032">
    <property type="entry name" value="GroES-like_sf"/>
</dbReference>
<evidence type="ECO:0000256" key="2">
    <source>
        <dbReference type="ARBA" id="ARBA00022723"/>
    </source>
</evidence>
<keyword evidence="3 5" id="KW-0862">Zinc</keyword>
<proteinExistence type="inferred from homology"/>
<dbReference type="Gene3D" id="3.40.50.720">
    <property type="entry name" value="NAD(P)-binding Rossmann-like Domain"/>
    <property type="match status" value="1"/>
</dbReference>
<dbReference type="EMBL" id="JACHJQ010000002">
    <property type="protein sequence ID" value="MBB4905207.1"/>
    <property type="molecule type" value="Genomic_DNA"/>
</dbReference>
<comment type="caution">
    <text evidence="8">The sequence shown here is derived from an EMBL/GenBank/DDBJ whole genome shotgun (WGS) entry which is preliminary data.</text>
</comment>
<dbReference type="CDD" id="cd08283">
    <property type="entry name" value="FDH_like_1"/>
    <property type="match status" value="1"/>
</dbReference>
<evidence type="ECO:0000313" key="8">
    <source>
        <dbReference type="EMBL" id="MBB4905207.1"/>
    </source>
</evidence>
<reference evidence="8 9" key="1">
    <citation type="submission" date="2020-08" db="EMBL/GenBank/DDBJ databases">
        <title>Genomic Encyclopedia of Type Strains, Phase III (KMG-III): the genomes of soil and plant-associated and newly described type strains.</title>
        <authorList>
            <person name="Whitman W."/>
        </authorList>
    </citation>
    <scope>NUCLEOTIDE SEQUENCE [LARGE SCALE GENOMIC DNA]</scope>
    <source>
        <strain evidence="8 9">CECT 8960</strain>
    </source>
</reference>
<dbReference type="InterPro" id="IPR036291">
    <property type="entry name" value="NAD(P)-bd_dom_sf"/>
</dbReference>
<dbReference type="GO" id="GO:0016491">
    <property type="term" value="F:oxidoreductase activity"/>
    <property type="evidence" value="ECO:0007669"/>
    <property type="project" value="UniProtKB-KW"/>
</dbReference>
<dbReference type="GO" id="GO:0008270">
    <property type="term" value="F:zinc ion binding"/>
    <property type="evidence" value="ECO:0007669"/>
    <property type="project" value="InterPro"/>
</dbReference>
<dbReference type="InterPro" id="IPR013154">
    <property type="entry name" value="ADH-like_N"/>
</dbReference>
<protein>
    <submittedName>
        <fullName evidence="8">Threonine dehydrogenase-like Zn-dependent dehydrogenase</fullName>
    </submittedName>
</protein>
<name>A0A7W7Q1D0_9PSEU</name>
<dbReference type="Pfam" id="PF08240">
    <property type="entry name" value="ADH_N"/>
    <property type="match status" value="1"/>
</dbReference>
<dbReference type="InterPro" id="IPR002328">
    <property type="entry name" value="ADH_Zn_CS"/>
</dbReference>
<dbReference type="SUPFAM" id="SSF51735">
    <property type="entry name" value="NAD(P)-binding Rossmann-fold domains"/>
    <property type="match status" value="1"/>
</dbReference>
<evidence type="ECO:0000259" key="7">
    <source>
        <dbReference type="Pfam" id="PF08240"/>
    </source>
</evidence>
<dbReference type="PROSITE" id="PS00059">
    <property type="entry name" value="ADH_ZINC"/>
    <property type="match status" value="1"/>
</dbReference>
<feature type="domain" description="Alcohol dehydrogenase-like C-terminal" evidence="6">
    <location>
        <begin position="189"/>
        <end position="258"/>
    </location>
</feature>
<comment type="cofactor">
    <cofactor evidence="1 5">
        <name>Zn(2+)</name>
        <dbReference type="ChEBI" id="CHEBI:29105"/>
    </cofactor>
</comment>
<feature type="domain" description="Alcohol dehydrogenase-like N-terminal" evidence="7">
    <location>
        <begin position="25"/>
        <end position="145"/>
    </location>
</feature>
<sequence>MKAVTWQGKRDVRVETVPDPEIREPTDAIIKVTTSGLCGSDLHLYEVLGSFIDPGDILGHEPMGIVEEVGREVTHIKPGDRVVVPFNVSCGHCFMCDQGLQSQCETTQVRDKGKGAALFGYTKLYGQVPGGQAEYLRVPQAHYGPVKVPEGPPDERFVYLSDVVPTAWQAVKYAGIPDGGSVVVFGLGPIGQMSCRIARHLGAGQVIGVDLVPERLALAAKYGVLTVDLNEPGDTAAALRDLTAGRGPDSVIDAVGMEAHGSPVGKVAQQLTTLLPKQMAAKMTEKAGIDRMGALLASIDTVRRGGTISLSGVYGGMVDPMPMMELFDKQIQLRMGQANVRRWIDEIMPLVIDDADPLGTEDLATHTLPLADAPHGYEIFQQKQDGAIKVLLKP</sequence>
<organism evidence="8 9">
    <name type="scientific">Actinophytocola algeriensis</name>
    <dbReference type="NCBI Taxonomy" id="1768010"/>
    <lineage>
        <taxon>Bacteria</taxon>
        <taxon>Bacillati</taxon>
        <taxon>Actinomycetota</taxon>
        <taxon>Actinomycetes</taxon>
        <taxon>Pseudonocardiales</taxon>
        <taxon>Pseudonocardiaceae</taxon>
    </lineage>
</organism>